<evidence type="ECO:0000256" key="1">
    <source>
        <dbReference type="SAM" id="MobiDB-lite"/>
    </source>
</evidence>
<dbReference type="EMBL" id="CP037423">
    <property type="protein sequence ID" value="QDV41413.1"/>
    <property type="molecule type" value="Genomic_DNA"/>
</dbReference>
<proteinExistence type="predicted"/>
<dbReference type="RefSeq" id="WP_145385143.1">
    <property type="nucleotide sequence ID" value="NZ_CP037423.1"/>
</dbReference>
<sequence>MSLSPSSIAASQTPLFDHGRHAKATRAAAASAAKEKAPNRREQILAYVKSCGPEGCIRHSIADHLPCPLSGVCAPVLDLLRDGVLIEDGRKRMSPYGSMAAVIVCKEAAER</sequence>
<evidence type="ECO:0008006" key="4">
    <source>
        <dbReference type="Google" id="ProtNLM"/>
    </source>
</evidence>
<feature type="compositionally biased region" description="Polar residues" evidence="1">
    <location>
        <begin position="1"/>
        <end position="14"/>
    </location>
</feature>
<dbReference type="Proteomes" id="UP000319004">
    <property type="component" value="Chromosome"/>
</dbReference>
<name>A0A518HKQ3_9BACT</name>
<dbReference type="KEGG" id="snep:Enr13x_12520"/>
<gene>
    <name evidence="2" type="ORF">Enr13x_12520</name>
</gene>
<dbReference type="AlphaFoldDB" id="A0A518HKQ3"/>
<accession>A0A518HKQ3</accession>
<dbReference type="OrthoDB" id="288540at2"/>
<evidence type="ECO:0000313" key="2">
    <source>
        <dbReference type="EMBL" id="QDV41413.1"/>
    </source>
</evidence>
<evidence type="ECO:0000313" key="3">
    <source>
        <dbReference type="Proteomes" id="UP000319004"/>
    </source>
</evidence>
<organism evidence="2 3">
    <name type="scientific">Stieleria neptunia</name>
    <dbReference type="NCBI Taxonomy" id="2527979"/>
    <lineage>
        <taxon>Bacteria</taxon>
        <taxon>Pseudomonadati</taxon>
        <taxon>Planctomycetota</taxon>
        <taxon>Planctomycetia</taxon>
        <taxon>Pirellulales</taxon>
        <taxon>Pirellulaceae</taxon>
        <taxon>Stieleria</taxon>
    </lineage>
</organism>
<reference evidence="2 3" key="1">
    <citation type="submission" date="2019-03" db="EMBL/GenBank/DDBJ databases">
        <title>Deep-cultivation of Planctomycetes and their phenomic and genomic characterization uncovers novel biology.</title>
        <authorList>
            <person name="Wiegand S."/>
            <person name="Jogler M."/>
            <person name="Boedeker C."/>
            <person name="Pinto D."/>
            <person name="Vollmers J."/>
            <person name="Rivas-Marin E."/>
            <person name="Kohn T."/>
            <person name="Peeters S.H."/>
            <person name="Heuer A."/>
            <person name="Rast P."/>
            <person name="Oberbeckmann S."/>
            <person name="Bunk B."/>
            <person name="Jeske O."/>
            <person name="Meyerdierks A."/>
            <person name="Storesund J.E."/>
            <person name="Kallscheuer N."/>
            <person name="Luecker S."/>
            <person name="Lage O.M."/>
            <person name="Pohl T."/>
            <person name="Merkel B.J."/>
            <person name="Hornburger P."/>
            <person name="Mueller R.-W."/>
            <person name="Bruemmer F."/>
            <person name="Labrenz M."/>
            <person name="Spormann A.M."/>
            <person name="Op den Camp H."/>
            <person name="Overmann J."/>
            <person name="Amann R."/>
            <person name="Jetten M.S.M."/>
            <person name="Mascher T."/>
            <person name="Medema M.H."/>
            <person name="Devos D.P."/>
            <person name="Kaster A.-K."/>
            <person name="Ovreas L."/>
            <person name="Rohde M."/>
            <person name="Galperin M.Y."/>
            <person name="Jogler C."/>
        </authorList>
    </citation>
    <scope>NUCLEOTIDE SEQUENCE [LARGE SCALE GENOMIC DNA]</scope>
    <source>
        <strain evidence="2 3">Enr13</strain>
    </source>
</reference>
<protein>
    <recommendedName>
        <fullName evidence="4">DprA winged helix domain-containing protein</fullName>
    </recommendedName>
</protein>
<feature type="region of interest" description="Disordered" evidence="1">
    <location>
        <begin position="1"/>
        <end position="21"/>
    </location>
</feature>
<keyword evidence="3" id="KW-1185">Reference proteome</keyword>